<comment type="similarity">
    <text evidence="1">Belongs to the glycosyltransferase group 1 family. Glycosyltransferase 4 subfamily.</text>
</comment>
<evidence type="ECO:0000259" key="4">
    <source>
        <dbReference type="Pfam" id="PF13439"/>
    </source>
</evidence>
<evidence type="ECO:0000313" key="6">
    <source>
        <dbReference type="Proteomes" id="UP000646053"/>
    </source>
</evidence>
<dbReference type="InterPro" id="IPR028098">
    <property type="entry name" value="Glyco_trans_4-like_N"/>
</dbReference>
<dbReference type="EMBL" id="WVIE01000004">
    <property type="protein sequence ID" value="NDJ16630.1"/>
    <property type="molecule type" value="Genomic_DNA"/>
</dbReference>
<comment type="caution">
    <text evidence="5">The sequence shown here is derived from an EMBL/GenBank/DDBJ whole genome shotgun (WGS) entry which is preliminary data.</text>
</comment>
<dbReference type="Pfam" id="PF13692">
    <property type="entry name" value="Glyco_trans_1_4"/>
    <property type="match status" value="1"/>
</dbReference>
<dbReference type="PANTHER" id="PTHR12526">
    <property type="entry name" value="GLYCOSYLTRANSFERASE"/>
    <property type="match status" value="1"/>
</dbReference>
<dbReference type="Pfam" id="PF13439">
    <property type="entry name" value="Glyco_transf_4"/>
    <property type="match status" value="1"/>
</dbReference>
<dbReference type="Proteomes" id="UP000646053">
    <property type="component" value="Unassembled WGS sequence"/>
</dbReference>
<dbReference type="SUPFAM" id="SSF53756">
    <property type="entry name" value="UDP-Glycosyltransferase/glycogen phosphorylase"/>
    <property type="match status" value="1"/>
</dbReference>
<accession>A0A8J7Z063</accession>
<keyword evidence="3" id="KW-0808">Transferase</keyword>
<feature type="domain" description="Glycosyltransferase subfamily 4-like N-terminal" evidence="4">
    <location>
        <begin position="16"/>
        <end position="181"/>
    </location>
</feature>
<evidence type="ECO:0000256" key="2">
    <source>
        <dbReference type="ARBA" id="ARBA00022676"/>
    </source>
</evidence>
<organism evidence="5 6">
    <name type="scientific">Myxacorys almedinensis A</name>
    <dbReference type="NCBI Taxonomy" id="2690445"/>
    <lineage>
        <taxon>Bacteria</taxon>
        <taxon>Bacillati</taxon>
        <taxon>Cyanobacteriota</taxon>
        <taxon>Cyanophyceae</taxon>
        <taxon>Leptolyngbyales</taxon>
        <taxon>Leptolyngbyaceae</taxon>
        <taxon>Myxacorys</taxon>
        <taxon>Myxacorys almedinensis</taxon>
    </lineage>
</organism>
<keyword evidence="6" id="KW-1185">Reference proteome</keyword>
<evidence type="ECO:0000256" key="3">
    <source>
        <dbReference type="ARBA" id="ARBA00022679"/>
    </source>
</evidence>
<proteinExistence type="inferred from homology"/>
<dbReference type="RefSeq" id="WP_162422142.1">
    <property type="nucleotide sequence ID" value="NZ_WVIE01000004.1"/>
</dbReference>
<evidence type="ECO:0000313" key="5">
    <source>
        <dbReference type="EMBL" id="NDJ16630.1"/>
    </source>
</evidence>
<gene>
    <name evidence="5" type="ORF">GS601_04875</name>
</gene>
<protein>
    <submittedName>
        <fullName evidence="5">Glycosyltransferase</fullName>
    </submittedName>
</protein>
<dbReference type="PANTHER" id="PTHR12526:SF640">
    <property type="entry name" value="COLANIC ACID BIOSYNTHESIS GLYCOSYLTRANSFERASE WCAL-RELATED"/>
    <property type="match status" value="1"/>
</dbReference>
<keyword evidence="2" id="KW-0328">Glycosyltransferase</keyword>
<dbReference type="AlphaFoldDB" id="A0A8J7Z063"/>
<name>A0A8J7Z063_9CYAN</name>
<dbReference type="GO" id="GO:0016757">
    <property type="term" value="F:glycosyltransferase activity"/>
    <property type="evidence" value="ECO:0007669"/>
    <property type="project" value="UniProtKB-KW"/>
</dbReference>
<reference evidence="5" key="1">
    <citation type="submission" date="2019-12" db="EMBL/GenBank/DDBJ databases">
        <title>High-Quality draft genome sequences of three cyanobacteria isolated from the limestone walls of the Old Cathedral of Coimbra.</title>
        <authorList>
            <person name="Tiago I."/>
            <person name="Soares F."/>
            <person name="Portugal A."/>
        </authorList>
    </citation>
    <scope>NUCLEOTIDE SEQUENCE</scope>
    <source>
        <strain evidence="5">A</strain>
    </source>
</reference>
<dbReference type="CDD" id="cd03801">
    <property type="entry name" value="GT4_PimA-like"/>
    <property type="match status" value="1"/>
</dbReference>
<dbReference type="Gene3D" id="3.40.50.2000">
    <property type="entry name" value="Glycogen Phosphorylase B"/>
    <property type="match status" value="2"/>
</dbReference>
<evidence type="ECO:0000256" key="1">
    <source>
        <dbReference type="ARBA" id="ARBA00009481"/>
    </source>
</evidence>
<sequence length="380" mass="43165">MKTLFTCQYPFDLNSGAAGVTWRLGREFEQLGHDVEYYFINDLPKVHPLVKFASFPAFVGCHLSQRLRQDAIDVIDTCTGDAWLWATALQRFQPHRPLLVVRSHGLEHTQHLDELEEAQRGNLTLGWKYFMYRGSLRLWEAATSMRHADLVLLLNQRDRSYAIEQLGIHPDRAHIVANGISAAMLNLPFEPTPAAGEPVRIAQVSSYIFRKGIQYGTPILNAILRRYPQVEVSLLGTERPADEVYADFAPEVRDRVKVVPYYVNDTLPTLLKGHHIKLFPTVSEGFGVALIEAMACGLAPVTTDAAGPLEIVQEGYDALVVPRRDRAALERALDTLICDRALLDQVRRRAYKSAQRFSWSRIAQDNLHYYEKAEFNRLPR</sequence>